<dbReference type="PANTHER" id="PTHR43196:SF2">
    <property type="entry name" value="PHOSPHOADENOSINE PHOSPHOSULFATE REDUCTASE"/>
    <property type="match status" value="1"/>
</dbReference>
<feature type="domain" description="Phosphoadenosine phosphosulphate reductase" evidence="1">
    <location>
        <begin position="16"/>
        <end position="130"/>
    </location>
</feature>
<dbReference type="Proteomes" id="UP000094147">
    <property type="component" value="Chromosome"/>
</dbReference>
<accession>A0A1B3B9N7</accession>
<organism evidence="2 3">
    <name type="scientific">Kangiella sediminilitoris</name>
    <dbReference type="NCBI Taxonomy" id="1144748"/>
    <lineage>
        <taxon>Bacteria</taxon>
        <taxon>Pseudomonadati</taxon>
        <taxon>Pseudomonadota</taxon>
        <taxon>Gammaproteobacteria</taxon>
        <taxon>Kangiellales</taxon>
        <taxon>Kangiellaceae</taxon>
        <taxon>Kangiella</taxon>
    </lineage>
</organism>
<sequence>MSEHFADIAKKENVRHVLGLSGGKDSAALAVYIKNHYPEIHSKMEYFFSDTGAELPEVYEFLDKMEAYLGKEINRLASGEDFEHWLKVHNDYLPSVRQRWCTRVMKIKPFVDFVKGTAAISYIGIRADEFREGLNTGVGKKPNYYTIENVDAVYPFIDDGLVRDDVFQILEDSVGIPEYYKWRSRSGCYFCFFQRQDEWLGLKRNHPELYEKAKAFEGRSRKKWQYGEGLIAVGDGEYTWSTQGSLDELVAKAEKAEKEGKTFKSKQYKRWQDALRYNEEDEDPEDQSCLICSL</sequence>
<dbReference type="GO" id="GO:0003824">
    <property type="term" value="F:catalytic activity"/>
    <property type="evidence" value="ECO:0007669"/>
    <property type="project" value="InterPro"/>
</dbReference>
<gene>
    <name evidence="2" type="ORF">KS2013_788</name>
</gene>
<dbReference type="InterPro" id="IPR002500">
    <property type="entry name" value="PAPS_reduct_dom"/>
</dbReference>
<dbReference type="SUPFAM" id="SSF52402">
    <property type="entry name" value="Adenine nucleotide alpha hydrolases-like"/>
    <property type="match status" value="1"/>
</dbReference>
<evidence type="ECO:0000313" key="2">
    <source>
        <dbReference type="EMBL" id="AOE49512.1"/>
    </source>
</evidence>
<dbReference type="RefSeq" id="WP_068990051.1">
    <property type="nucleotide sequence ID" value="NZ_CP012418.1"/>
</dbReference>
<dbReference type="InterPro" id="IPR014729">
    <property type="entry name" value="Rossmann-like_a/b/a_fold"/>
</dbReference>
<dbReference type="AlphaFoldDB" id="A0A1B3B9N7"/>
<dbReference type="PANTHER" id="PTHR43196">
    <property type="entry name" value="SULFATE ADENYLYLTRANSFERASE SUBUNIT 2"/>
    <property type="match status" value="1"/>
</dbReference>
<proteinExistence type="predicted"/>
<dbReference type="Gene3D" id="3.40.50.620">
    <property type="entry name" value="HUPs"/>
    <property type="match status" value="1"/>
</dbReference>
<reference evidence="3" key="1">
    <citation type="submission" date="2015-08" db="EMBL/GenBank/DDBJ databases">
        <authorList>
            <person name="Kim K.M."/>
        </authorList>
    </citation>
    <scope>NUCLEOTIDE SEQUENCE [LARGE SCALE GENOMIC DNA]</scope>
    <source>
        <strain evidence="3">KCTC 23892</strain>
    </source>
</reference>
<name>A0A1B3B9N7_9GAMM</name>
<dbReference type="STRING" id="1144748.KS2013_788"/>
<dbReference type="PATRIC" id="fig|1144748.3.peg.799"/>
<dbReference type="EMBL" id="CP012418">
    <property type="protein sequence ID" value="AOE49512.1"/>
    <property type="molecule type" value="Genomic_DNA"/>
</dbReference>
<evidence type="ECO:0000313" key="3">
    <source>
        <dbReference type="Proteomes" id="UP000094147"/>
    </source>
</evidence>
<evidence type="ECO:0000259" key="1">
    <source>
        <dbReference type="Pfam" id="PF01507"/>
    </source>
</evidence>
<keyword evidence="3" id="KW-1185">Reference proteome</keyword>
<dbReference type="Pfam" id="PF01507">
    <property type="entry name" value="PAPS_reduct"/>
    <property type="match status" value="1"/>
</dbReference>
<protein>
    <submittedName>
        <fullName evidence="2">Phosphoadenosine phosphosulfate reductase</fullName>
    </submittedName>
</protein>
<dbReference type="InterPro" id="IPR050128">
    <property type="entry name" value="Sulfate_adenylyltrnsfr_sub2"/>
</dbReference>
<dbReference type="KEGG" id="ksd:KS2013_788"/>